<keyword evidence="9" id="KW-1185">Reference proteome</keyword>
<sequence>MNSLVRAVTAGGAAVALALAAGCGGGTVADPGAEETTNANSGPISVATAKGDVELEEPATKVVSLEWSYTEELLALGVTPVGAADTEAYADWVTAPEAQLPDDVTDVGSRQEPSIEKIKTLDPDLIVSDVDRLTANFDQLNEIAPVVAFEPTTKPQLETMKTNFTELAEAVGKEDKAEEVLGELDAKVDEVKSRLDEAGESGSTFALAQGYTAEGAPGIRMFTSDAMAASLLESAGLENGWDGKPDSWGMTTVGVEGLTKVDSDAHFLYVALESDDPFTSVLADNAAWQDLSFVKQDKVAALDPGTWLFGGPLSAMQLLDETAKAYTA</sequence>
<comment type="caution">
    <text evidence="8">The sequence shown here is derived from an EMBL/GenBank/DDBJ whole genome shotgun (WGS) entry which is preliminary data.</text>
</comment>
<dbReference type="Pfam" id="PF01497">
    <property type="entry name" value="Peripla_BP_2"/>
    <property type="match status" value="1"/>
</dbReference>
<reference evidence="9" key="1">
    <citation type="journal article" date="2019" name="Int. J. Syst. Evol. Microbiol.">
        <title>The Global Catalogue of Microorganisms (GCM) 10K type strain sequencing project: providing services to taxonomists for standard genome sequencing and annotation.</title>
        <authorList>
            <consortium name="The Broad Institute Genomics Platform"/>
            <consortium name="The Broad Institute Genome Sequencing Center for Infectious Disease"/>
            <person name="Wu L."/>
            <person name="Ma J."/>
        </authorList>
    </citation>
    <scope>NUCLEOTIDE SEQUENCE [LARGE SCALE GENOMIC DNA]</scope>
    <source>
        <strain evidence="9">KCTC 32255</strain>
    </source>
</reference>
<keyword evidence="5" id="KW-0175">Coiled coil</keyword>
<dbReference type="RefSeq" id="WP_345396682.1">
    <property type="nucleotide sequence ID" value="NZ_BAABLA010000026.1"/>
</dbReference>
<dbReference type="PANTHER" id="PTHR30532">
    <property type="entry name" value="IRON III DICITRATE-BINDING PERIPLASMIC PROTEIN"/>
    <property type="match status" value="1"/>
</dbReference>
<proteinExistence type="inferred from homology"/>
<feature type="coiled-coil region" evidence="5">
    <location>
        <begin position="174"/>
        <end position="201"/>
    </location>
</feature>
<evidence type="ECO:0000256" key="3">
    <source>
        <dbReference type="ARBA" id="ARBA00022448"/>
    </source>
</evidence>
<feature type="signal peptide" evidence="6">
    <location>
        <begin position="1"/>
        <end position="20"/>
    </location>
</feature>
<evidence type="ECO:0000256" key="4">
    <source>
        <dbReference type="ARBA" id="ARBA00022729"/>
    </source>
</evidence>
<dbReference type="Proteomes" id="UP001596337">
    <property type="component" value="Unassembled WGS sequence"/>
</dbReference>
<protein>
    <submittedName>
        <fullName evidence="8">Iron-siderophore ABC transporter substrate-binding protein</fullName>
    </submittedName>
</protein>
<organism evidence="8 9">
    <name type="scientific">Haloechinothrix salitolerans</name>
    <dbReference type="NCBI Taxonomy" id="926830"/>
    <lineage>
        <taxon>Bacteria</taxon>
        <taxon>Bacillati</taxon>
        <taxon>Actinomycetota</taxon>
        <taxon>Actinomycetes</taxon>
        <taxon>Pseudonocardiales</taxon>
        <taxon>Pseudonocardiaceae</taxon>
        <taxon>Haloechinothrix</taxon>
    </lineage>
</organism>
<comment type="subcellular location">
    <subcellularLocation>
        <location evidence="1">Cell envelope</location>
    </subcellularLocation>
</comment>
<dbReference type="PROSITE" id="PS51257">
    <property type="entry name" value="PROKAR_LIPOPROTEIN"/>
    <property type="match status" value="1"/>
</dbReference>
<dbReference type="SUPFAM" id="SSF53807">
    <property type="entry name" value="Helical backbone' metal receptor"/>
    <property type="match status" value="1"/>
</dbReference>
<evidence type="ECO:0000313" key="8">
    <source>
        <dbReference type="EMBL" id="MFC6868785.1"/>
    </source>
</evidence>
<feature type="domain" description="Fe/B12 periplasmic-binding" evidence="7">
    <location>
        <begin position="61"/>
        <end position="328"/>
    </location>
</feature>
<dbReference type="InterPro" id="IPR051313">
    <property type="entry name" value="Bact_iron-sidero_bind"/>
</dbReference>
<gene>
    <name evidence="8" type="ORF">ACFQGD_16715</name>
</gene>
<evidence type="ECO:0000256" key="2">
    <source>
        <dbReference type="ARBA" id="ARBA00008814"/>
    </source>
</evidence>
<dbReference type="PANTHER" id="PTHR30532:SF1">
    <property type="entry name" value="IRON(3+)-HYDROXAMATE-BINDING PROTEIN FHUD"/>
    <property type="match status" value="1"/>
</dbReference>
<evidence type="ECO:0000313" key="9">
    <source>
        <dbReference type="Proteomes" id="UP001596337"/>
    </source>
</evidence>
<dbReference type="PROSITE" id="PS50983">
    <property type="entry name" value="FE_B12_PBP"/>
    <property type="match status" value="1"/>
</dbReference>
<comment type="similarity">
    <text evidence="2">Belongs to the bacterial solute-binding protein 8 family.</text>
</comment>
<evidence type="ECO:0000256" key="6">
    <source>
        <dbReference type="SAM" id="SignalP"/>
    </source>
</evidence>
<feature type="chain" id="PRO_5046125251" evidence="6">
    <location>
        <begin position="21"/>
        <end position="328"/>
    </location>
</feature>
<dbReference type="PRINTS" id="PR01715">
    <property type="entry name" value="FERRIBNDNGPP"/>
</dbReference>
<dbReference type="InterPro" id="IPR002491">
    <property type="entry name" value="ABC_transptr_periplasmic_BD"/>
</dbReference>
<dbReference type="CDD" id="cd01146">
    <property type="entry name" value="FhuD"/>
    <property type="match status" value="1"/>
</dbReference>
<evidence type="ECO:0000256" key="1">
    <source>
        <dbReference type="ARBA" id="ARBA00004196"/>
    </source>
</evidence>
<evidence type="ECO:0000256" key="5">
    <source>
        <dbReference type="SAM" id="Coils"/>
    </source>
</evidence>
<name>A0ABW2C350_9PSEU</name>
<dbReference type="Gene3D" id="3.40.50.1980">
    <property type="entry name" value="Nitrogenase molybdenum iron protein domain"/>
    <property type="match status" value="2"/>
</dbReference>
<evidence type="ECO:0000259" key="7">
    <source>
        <dbReference type="PROSITE" id="PS50983"/>
    </source>
</evidence>
<keyword evidence="4 6" id="KW-0732">Signal</keyword>
<keyword evidence="3" id="KW-0813">Transport</keyword>
<dbReference type="EMBL" id="JBHSXX010000001">
    <property type="protein sequence ID" value="MFC6868785.1"/>
    <property type="molecule type" value="Genomic_DNA"/>
</dbReference>
<accession>A0ABW2C350</accession>